<dbReference type="GeneID" id="33563254"/>
<comment type="caution">
    <text evidence="7">The sequence shown here is derived from an EMBL/GenBank/DDBJ whole genome shotgun (WGS) entry which is preliminary data.</text>
</comment>
<evidence type="ECO:0000256" key="5">
    <source>
        <dbReference type="SAM" id="MobiDB-lite"/>
    </source>
</evidence>
<feature type="domain" description="Peptidase C83" evidence="6">
    <location>
        <begin position="156"/>
        <end position="374"/>
    </location>
</feature>
<dbReference type="GO" id="GO:0010038">
    <property type="term" value="P:response to metal ion"/>
    <property type="evidence" value="ECO:0007669"/>
    <property type="project" value="InterPro"/>
</dbReference>
<feature type="region of interest" description="Disordered" evidence="5">
    <location>
        <begin position="62"/>
        <end position="111"/>
    </location>
</feature>
<dbReference type="Gene3D" id="3.90.70.30">
    <property type="entry name" value="Phytochelatin synthase, N-terminal domain"/>
    <property type="match status" value="1"/>
</dbReference>
<dbReference type="GO" id="GO:0016756">
    <property type="term" value="F:glutathione gamma-glutamylcysteinyltransferase activity"/>
    <property type="evidence" value="ECO:0007669"/>
    <property type="project" value="UniProtKB-EC"/>
</dbReference>
<name>A0A1Y2GRX6_9FUNG</name>
<evidence type="ECO:0000256" key="4">
    <source>
        <dbReference type="ARBA" id="ARBA00022723"/>
    </source>
</evidence>
<dbReference type="PANTHER" id="PTHR33447">
    <property type="entry name" value="GLUTATHIONE GAMMA-GLUTAMYLCYSTEINYLTRANSFERASE"/>
    <property type="match status" value="1"/>
</dbReference>
<dbReference type="PROSITE" id="PS51443">
    <property type="entry name" value="PCS"/>
    <property type="match status" value="1"/>
</dbReference>
<dbReference type="InParanoid" id="A0A1Y2GRX6"/>
<accession>A0A1Y2GRX6</accession>
<reference evidence="7 8" key="1">
    <citation type="submission" date="2016-07" db="EMBL/GenBank/DDBJ databases">
        <title>Pervasive Adenine N6-methylation of Active Genes in Fungi.</title>
        <authorList>
            <consortium name="DOE Joint Genome Institute"/>
            <person name="Mondo S.J."/>
            <person name="Dannebaum R.O."/>
            <person name="Kuo R.C."/>
            <person name="Labutti K."/>
            <person name="Haridas S."/>
            <person name="Kuo A."/>
            <person name="Salamov A."/>
            <person name="Ahrendt S.R."/>
            <person name="Lipzen A."/>
            <person name="Sullivan W."/>
            <person name="Andreopoulos W.B."/>
            <person name="Clum A."/>
            <person name="Lindquist E."/>
            <person name="Daum C."/>
            <person name="Ramamoorthy G.K."/>
            <person name="Gryganskyi A."/>
            <person name="Culley D."/>
            <person name="Magnuson J.K."/>
            <person name="James T.Y."/>
            <person name="O'Malley M.A."/>
            <person name="Stajich J.E."/>
            <person name="Spatafora J.W."/>
            <person name="Visel A."/>
            <person name="Grigoriev I.V."/>
        </authorList>
    </citation>
    <scope>NUCLEOTIDE SEQUENCE [LARGE SCALE GENOMIC DNA]</scope>
    <source>
        <strain evidence="7 8">NRRL 3116</strain>
    </source>
</reference>
<dbReference type="InterPro" id="IPR040409">
    <property type="entry name" value="PCS-like"/>
</dbReference>
<evidence type="ECO:0000313" key="7">
    <source>
        <dbReference type="EMBL" id="ORZ20881.1"/>
    </source>
</evidence>
<dbReference type="EMBL" id="MCFF01000012">
    <property type="protein sequence ID" value="ORZ20881.1"/>
    <property type="molecule type" value="Genomic_DNA"/>
</dbReference>
<dbReference type="FunFam" id="3.90.70.30:FF:000001">
    <property type="entry name" value="Glutathione gamma-glutamylcysteinyltransferase 1"/>
    <property type="match status" value="1"/>
</dbReference>
<keyword evidence="8" id="KW-1185">Reference proteome</keyword>
<sequence length="658" mass="71072">MASNRSLLATKNGLINTLASTGRRGQGAGFIFTPHSCPCRLNSIPQKKISISSPSVSFFSTTAKSSKPATSTPTAAPKATSPCSVSSNASASTKTTSSSTPPPVVATTTPSSAAASAASGVAPSSSTHIPRILPFSYDPTGLSAQAVKKPSCDNLNLKKSFYRRKLPDHLISFTSPQGKQLFREMLEEGYGEGYFSLVGNFTTQSETAFCGPSSLAMVLNSLEVDPQRQWKGAWRWYSDELLQCCAPTEQVKAKGITFNQFACLSKCHCDVQVRRANQTSLEQFKKDLEMVCSRDDIHMVVSFSRKALGQTGDGHFSPIGGYVPKAGMVLVLDTARFKYPSYFVSVEKLYESLFPIDVETGTSRGYFLLSANPNQPAISLCKIPKATIEPNAPITGEASTSNLTSGTTTTVTESNTATVNVAQAVDSKTVLAASTTTTMSAEHAYNITTSAAQGTTASETFKNITSCSSTSATKTPNHTADNKMSWTSLAQTFCKDLPSRIQMENPQTLDRMFSVVLQGIPREYAFWVSQQQAHRLRDTTELIQSVRSTELFSLVSSAFPAPDNVDISSQQHESALVFGTLFLMSSPSTLFLTLPVDVSKQFERLRRAALNDEGHNKGQHRVLKEEAERMRTGIVDLVNSFCSCGPKSEIMTTATTKV</sequence>
<evidence type="ECO:0000256" key="3">
    <source>
        <dbReference type="ARBA" id="ARBA00022679"/>
    </source>
</evidence>
<keyword evidence="4" id="KW-0479">Metal-binding</keyword>
<dbReference type="Proteomes" id="UP000193648">
    <property type="component" value="Unassembled WGS sequence"/>
</dbReference>
<evidence type="ECO:0000259" key="6">
    <source>
        <dbReference type="PROSITE" id="PS51443"/>
    </source>
</evidence>
<dbReference type="GO" id="GO:0046872">
    <property type="term" value="F:metal ion binding"/>
    <property type="evidence" value="ECO:0007669"/>
    <property type="project" value="UniProtKB-KW"/>
</dbReference>
<dbReference type="InterPro" id="IPR038765">
    <property type="entry name" value="Papain-like_cys_pep_sf"/>
</dbReference>
<dbReference type="InterPro" id="IPR038156">
    <property type="entry name" value="PCS_N_sf"/>
</dbReference>
<gene>
    <name evidence="7" type="ORF">BCR41DRAFT_320775</name>
</gene>
<organism evidence="7 8">
    <name type="scientific">Lobosporangium transversale</name>
    <dbReference type="NCBI Taxonomy" id="64571"/>
    <lineage>
        <taxon>Eukaryota</taxon>
        <taxon>Fungi</taxon>
        <taxon>Fungi incertae sedis</taxon>
        <taxon>Mucoromycota</taxon>
        <taxon>Mortierellomycotina</taxon>
        <taxon>Mortierellomycetes</taxon>
        <taxon>Mortierellales</taxon>
        <taxon>Mortierellaceae</taxon>
        <taxon>Lobosporangium</taxon>
    </lineage>
</organism>
<dbReference type="InterPro" id="IPR007719">
    <property type="entry name" value="PCS_N"/>
</dbReference>
<dbReference type="Pfam" id="PF05023">
    <property type="entry name" value="Phytochelatin"/>
    <property type="match status" value="1"/>
</dbReference>
<evidence type="ECO:0000313" key="8">
    <source>
        <dbReference type="Proteomes" id="UP000193648"/>
    </source>
</evidence>
<dbReference type="GO" id="GO:0046938">
    <property type="term" value="P:phytochelatin biosynthetic process"/>
    <property type="evidence" value="ECO:0007669"/>
    <property type="project" value="InterPro"/>
</dbReference>
<protein>
    <recommendedName>
        <fullName evidence="1">glutathione gamma-glutamylcysteinyltransferase</fullName>
        <ecNumber evidence="1">2.3.2.15</ecNumber>
    </recommendedName>
</protein>
<keyword evidence="2" id="KW-0104">Cadmium</keyword>
<dbReference type="OrthoDB" id="448954at2759"/>
<dbReference type="EC" id="2.3.2.15" evidence="1"/>
<dbReference type="RefSeq" id="XP_021882790.1">
    <property type="nucleotide sequence ID" value="XM_022021410.1"/>
</dbReference>
<keyword evidence="3" id="KW-0808">Transferase</keyword>
<evidence type="ECO:0000256" key="2">
    <source>
        <dbReference type="ARBA" id="ARBA00022539"/>
    </source>
</evidence>
<evidence type="ECO:0000256" key="1">
    <source>
        <dbReference type="ARBA" id="ARBA00012468"/>
    </source>
</evidence>
<dbReference type="AlphaFoldDB" id="A0A1Y2GRX6"/>
<proteinExistence type="predicted"/>
<dbReference type="SUPFAM" id="SSF54001">
    <property type="entry name" value="Cysteine proteinases"/>
    <property type="match status" value="1"/>
</dbReference>